<proteinExistence type="predicted"/>
<reference evidence="3" key="1">
    <citation type="submission" date="2016-11" db="UniProtKB">
        <authorList>
            <consortium name="WormBaseParasite"/>
        </authorList>
    </citation>
    <scope>IDENTIFICATION</scope>
</reference>
<dbReference type="PANTHER" id="PTHR22840:SF12">
    <property type="entry name" value="WD REPEAT-CONTAINING PROTEIN 36"/>
    <property type="match status" value="1"/>
</dbReference>
<dbReference type="InterPro" id="IPR007319">
    <property type="entry name" value="WDR36/Utp21_C"/>
</dbReference>
<dbReference type="Pfam" id="PF04192">
    <property type="entry name" value="Utp21"/>
    <property type="match status" value="1"/>
</dbReference>
<keyword evidence="2" id="KW-1185">Reference proteome</keyword>
<dbReference type="WBParaSite" id="Csp11.Scaffold629.g16370.t1">
    <property type="protein sequence ID" value="Csp11.Scaffold629.g16370.t1"/>
    <property type="gene ID" value="Csp11.Scaffold629.g16370"/>
</dbReference>
<dbReference type="GO" id="GO:0032040">
    <property type="term" value="C:small-subunit processome"/>
    <property type="evidence" value="ECO:0007669"/>
    <property type="project" value="InterPro"/>
</dbReference>
<dbReference type="GO" id="GO:0034388">
    <property type="term" value="C:Pwp2p-containing subcomplex of 90S preribosome"/>
    <property type="evidence" value="ECO:0007669"/>
    <property type="project" value="TreeGrafter"/>
</dbReference>
<dbReference type="eggNOG" id="KOG1539">
    <property type="taxonomic scope" value="Eukaryota"/>
</dbReference>
<protein>
    <submittedName>
        <fullName evidence="3">Utp21 domain-containing protein</fullName>
    </submittedName>
</protein>
<dbReference type="PANTHER" id="PTHR22840">
    <property type="entry name" value="WD REPEAT-CONTAINING PROTEIN 36"/>
    <property type="match status" value="1"/>
</dbReference>
<evidence type="ECO:0000313" key="2">
    <source>
        <dbReference type="Proteomes" id="UP000095282"/>
    </source>
</evidence>
<dbReference type="GO" id="GO:0006364">
    <property type="term" value="P:rRNA processing"/>
    <property type="evidence" value="ECO:0007669"/>
    <property type="project" value="InterPro"/>
</dbReference>
<evidence type="ECO:0000259" key="1">
    <source>
        <dbReference type="Pfam" id="PF04192"/>
    </source>
</evidence>
<feature type="domain" description="WDR36/Utp21 C-terminal" evidence="1">
    <location>
        <begin position="2"/>
        <end position="80"/>
    </location>
</feature>
<dbReference type="STRING" id="1561998.A0A1I7UA01"/>
<name>A0A1I7UA01_9PELO</name>
<evidence type="ECO:0000313" key="3">
    <source>
        <dbReference type="WBParaSite" id="Csp11.Scaffold629.g16370.t1"/>
    </source>
</evidence>
<organism evidence="2 3">
    <name type="scientific">Caenorhabditis tropicalis</name>
    <dbReference type="NCBI Taxonomy" id="1561998"/>
    <lineage>
        <taxon>Eukaryota</taxon>
        <taxon>Metazoa</taxon>
        <taxon>Ecdysozoa</taxon>
        <taxon>Nematoda</taxon>
        <taxon>Chromadorea</taxon>
        <taxon>Rhabditida</taxon>
        <taxon>Rhabditina</taxon>
        <taxon>Rhabditomorpha</taxon>
        <taxon>Rhabditoidea</taxon>
        <taxon>Rhabditidae</taxon>
        <taxon>Peloderinae</taxon>
        <taxon>Caenorhabditis</taxon>
    </lineage>
</organism>
<accession>A0A1I7UA01</accession>
<sequence length="84" mass="9923">MVSYLSNHNSVLQTKQSFELIQSYLTATIKIHRTFIWKATDEPHEELSQVLEDIQMVQRNDWNEMEGLFLENMAAIKWIKNALI</sequence>
<dbReference type="Proteomes" id="UP000095282">
    <property type="component" value="Unplaced"/>
</dbReference>
<dbReference type="AlphaFoldDB" id="A0A1I7UA01"/>